<dbReference type="InterPro" id="IPR003010">
    <property type="entry name" value="C-N_Hydrolase"/>
</dbReference>
<dbReference type="Proteomes" id="UP000198751">
    <property type="component" value="Chromosome I"/>
</dbReference>
<sequence>METVLLALLQANADVLDVDANCAVIDSAARDAAAAGAAVLVTPELFPVGYAPRRVRAALDPAELPDLHRRLAGIARNHGIGLVYSLPRITPQGEWQISATLLDTDGSTLLGYGKVHLFGPDERAAFTPAAEQPAVVNFHGIPTSMVICYDVEFPEAVRAAAAGGAELLLVPTALAHGFDDVPQILVRARALESQLAIAYANHSGMEDGCRFLGGSVIAGPDGKLLAAAGEAPVLLYAELDPDAPRRERAGVPYLAERRPDLYRSWGT</sequence>
<dbReference type="GO" id="GO:0050126">
    <property type="term" value="F:N-carbamoylputrescine amidase activity"/>
    <property type="evidence" value="ECO:0007669"/>
    <property type="project" value="TreeGrafter"/>
</dbReference>
<dbReference type="PANTHER" id="PTHR43674:SF2">
    <property type="entry name" value="BETA-UREIDOPROPIONASE"/>
    <property type="match status" value="1"/>
</dbReference>
<proteinExistence type="predicted"/>
<reference evidence="4" key="1">
    <citation type="submission" date="2016-10" db="EMBL/GenBank/DDBJ databases">
        <authorList>
            <person name="Varghese N."/>
            <person name="Submissions S."/>
        </authorList>
    </citation>
    <scope>NUCLEOTIDE SEQUENCE [LARGE SCALE GENOMIC DNA]</scope>
    <source>
        <strain evidence="4">IMMIB L-1606</strain>
    </source>
</reference>
<dbReference type="InterPro" id="IPR050345">
    <property type="entry name" value="Aliph_Amidase/BUP"/>
</dbReference>
<protein>
    <submittedName>
        <fullName evidence="3">Predicted amidohydrolase</fullName>
    </submittedName>
</protein>
<dbReference type="OrthoDB" id="9811121at2"/>
<name>A0A1H1X279_9MICC</name>
<organism evidence="3 4">
    <name type="scientific">Pseudarthrobacter equi</name>
    <dbReference type="NCBI Taxonomy" id="728066"/>
    <lineage>
        <taxon>Bacteria</taxon>
        <taxon>Bacillati</taxon>
        <taxon>Actinomycetota</taxon>
        <taxon>Actinomycetes</taxon>
        <taxon>Micrococcales</taxon>
        <taxon>Micrococcaceae</taxon>
        <taxon>Pseudarthrobacter</taxon>
    </lineage>
</organism>
<evidence type="ECO:0000313" key="3">
    <source>
        <dbReference type="EMBL" id="SDT02736.1"/>
    </source>
</evidence>
<keyword evidence="4" id="KW-1185">Reference proteome</keyword>
<gene>
    <name evidence="3" type="ORF">SAMN04489743_1497</name>
</gene>
<dbReference type="GO" id="GO:0033388">
    <property type="term" value="P:putrescine biosynthetic process from arginine"/>
    <property type="evidence" value="ECO:0007669"/>
    <property type="project" value="TreeGrafter"/>
</dbReference>
<dbReference type="Pfam" id="PF00795">
    <property type="entry name" value="CN_hydrolase"/>
    <property type="match status" value="1"/>
</dbReference>
<dbReference type="AlphaFoldDB" id="A0A1H1X279"/>
<feature type="domain" description="CN hydrolase" evidence="2">
    <location>
        <begin position="4"/>
        <end position="241"/>
    </location>
</feature>
<evidence type="ECO:0000259" key="2">
    <source>
        <dbReference type="PROSITE" id="PS50263"/>
    </source>
</evidence>
<evidence type="ECO:0000256" key="1">
    <source>
        <dbReference type="ARBA" id="ARBA00022801"/>
    </source>
</evidence>
<dbReference type="PROSITE" id="PS50263">
    <property type="entry name" value="CN_HYDROLASE"/>
    <property type="match status" value="1"/>
</dbReference>
<dbReference type="InterPro" id="IPR036526">
    <property type="entry name" value="C-N_Hydrolase_sf"/>
</dbReference>
<evidence type="ECO:0000313" key="4">
    <source>
        <dbReference type="Proteomes" id="UP000198751"/>
    </source>
</evidence>
<accession>A0A1H1X279</accession>
<dbReference type="Gene3D" id="3.60.110.10">
    <property type="entry name" value="Carbon-nitrogen hydrolase"/>
    <property type="match status" value="1"/>
</dbReference>
<dbReference type="EMBL" id="LT629779">
    <property type="protein sequence ID" value="SDT02736.1"/>
    <property type="molecule type" value="Genomic_DNA"/>
</dbReference>
<keyword evidence="1 3" id="KW-0378">Hydrolase</keyword>
<dbReference type="PANTHER" id="PTHR43674">
    <property type="entry name" value="NITRILASE C965.09-RELATED"/>
    <property type="match status" value="1"/>
</dbReference>
<dbReference type="SUPFAM" id="SSF56317">
    <property type="entry name" value="Carbon-nitrogen hydrolase"/>
    <property type="match status" value="1"/>
</dbReference>